<dbReference type="EMBL" id="SZOM01000068">
    <property type="protein sequence ID" value="TKH17163.1"/>
    <property type="molecule type" value="Genomic_DNA"/>
</dbReference>
<dbReference type="InterPro" id="IPR036269">
    <property type="entry name" value="Rho_N_sf"/>
</dbReference>
<accession>A0A4U2MZD3</accession>
<evidence type="ECO:0000259" key="1">
    <source>
        <dbReference type="SMART" id="SM00959"/>
    </source>
</evidence>
<dbReference type="SMART" id="SM00959">
    <property type="entry name" value="Rho_N"/>
    <property type="match status" value="1"/>
</dbReference>
<sequence>MLKKLLEIFHGSKSTRNKSNEHQKIIPYSNNKLDNAHLEFLKYINKKDYTKVPNYWCEYIGKIDATISELLHMELLTKPNEIQLLETNTVKTLKELAKNNGIKGYSKLKKSEIIETLLQNLSKEDIYQAHKNLTIYVLTPDGEKLVNDYQEQKNTELNQLIFRIAQCIEDNNLIAAAKAVIKYEQQQVFNRGLGIDWNTVEPNQLLNTSSEIFNLTFHGLDNTEEFKKLIKKHLIIGELLGEDIGKISNSFLTETTEEIKCSSLESFLKNPHGGYTRRMNSSNNDKVELYLHYVLFKASNQKRLNNLLSVKAGDGIEILKTESPEECSICGNVKNIYLWDEVEYIPKLPLHFGCRCLYIAYFKQSCRKT</sequence>
<evidence type="ECO:0000313" key="2">
    <source>
        <dbReference type="EMBL" id="TKH17163.1"/>
    </source>
</evidence>
<protein>
    <recommendedName>
        <fullName evidence="1">Rho termination factor-like N-terminal domain-containing protein</fullName>
    </recommendedName>
</protein>
<dbReference type="Proteomes" id="UP000306037">
    <property type="component" value="Unassembled WGS sequence"/>
</dbReference>
<comment type="caution">
    <text evidence="2">The sequence shown here is derived from an EMBL/GenBank/DDBJ whole genome shotgun (WGS) entry which is preliminary data.</text>
</comment>
<evidence type="ECO:0000313" key="3">
    <source>
        <dbReference type="Proteomes" id="UP000306037"/>
    </source>
</evidence>
<feature type="domain" description="Rho termination factor-like N-terminal" evidence="1">
    <location>
        <begin position="84"/>
        <end position="126"/>
    </location>
</feature>
<gene>
    <name evidence="2" type="ORF">FC694_10025</name>
</gene>
<dbReference type="Pfam" id="PF07498">
    <property type="entry name" value="Rho_N"/>
    <property type="match status" value="1"/>
</dbReference>
<reference evidence="2 3" key="1">
    <citation type="journal article" date="2019" name="Environ. Microbiol.">
        <title>An active ?-lactamase is a part of an orchestrated cell wall stress resistance network of Bacillus subtilis and related rhizosphere species.</title>
        <authorList>
            <person name="Bucher T."/>
            <person name="Keren-Paz A."/>
            <person name="Hausser J."/>
            <person name="Olender T."/>
            <person name="Cytryn E."/>
            <person name="Kolodkin-Gal I."/>
        </authorList>
    </citation>
    <scope>NUCLEOTIDE SEQUENCE [LARGE SCALE GENOMIC DNA]</scope>
    <source>
        <strain evidence="2 3">I71</strain>
    </source>
</reference>
<dbReference type="GO" id="GO:0006353">
    <property type="term" value="P:DNA-templated transcription termination"/>
    <property type="evidence" value="ECO:0007669"/>
    <property type="project" value="InterPro"/>
</dbReference>
<dbReference type="RefSeq" id="WP_137051678.1">
    <property type="nucleotide sequence ID" value="NZ_SZOM01000068.1"/>
</dbReference>
<dbReference type="Gene3D" id="1.10.720.10">
    <property type="match status" value="1"/>
</dbReference>
<proteinExistence type="predicted"/>
<dbReference type="InterPro" id="IPR011112">
    <property type="entry name" value="Rho-like_N"/>
</dbReference>
<name>A0A4U2MZD3_9BACI</name>
<organism evidence="2 3">
    <name type="scientific">Bacillus wiedmannii</name>
    <dbReference type="NCBI Taxonomy" id="1890302"/>
    <lineage>
        <taxon>Bacteria</taxon>
        <taxon>Bacillati</taxon>
        <taxon>Bacillota</taxon>
        <taxon>Bacilli</taxon>
        <taxon>Bacillales</taxon>
        <taxon>Bacillaceae</taxon>
        <taxon>Bacillus</taxon>
        <taxon>Bacillus cereus group</taxon>
    </lineage>
</organism>
<dbReference type="AlphaFoldDB" id="A0A4U2MZD3"/>
<dbReference type="SUPFAM" id="SSF68912">
    <property type="entry name" value="Rho N-terminal domain-like"/>
    <property type="match status" value="1"/>
</dbReference>